<dbReference type="Gene3D" id="1.20.1560.10">
    <property type="entry name" value="ABC transporter type 1, transmembrane domain"/>
    <property type="match status" value="1"/>
</dbReference>
<feature type="transmembrane region" description="Helical" evidence="7">
    <location>
        <begin position="21"/>
        <end position="43"/>
    </location>
</feature>
<dbReference type="InterPro" id="IPR027417">
    <property type="entry name" value="P-loop_NTPase"/>
</dbReference>
<evidence type="ECO:0000256" key="7">
    <source>
        <dbReference type="SAM" id="Phobius"/>
    </source>
</evidence>
<keyword evidence="11" id="KW-1185">Reference proteome</keyword>
<dbReference type="SMART" id="SM00382">
    <property type="entry name" value="AAA"/>
    <property type="match status" value="1"/>
</dbReference>
<dbReference type="Pfam" id="PF00005">
    <property type="entry name" value="ABC_tran"/>
    <property type="match status" value="1"/>
</dbReference>
<dbReference type="Pfam" id="PF00664">
    <property type="entry name" value="ABC_membrane"/>
    <property type="match status" value="1"/>
</dbReference>
<dbReference type="GO" id="GO:0016887">
    <property type="term" value="F:ATP hydrolysis activity"/>
    <property type="evidence" value="ECO:0007669"/>
    <property type="project" value="InterPro"/>
</dbReference>
<keyword evidence="2 7" id="KW-0812">Transmembrane</keyword>
<keyword evidence="6 7" id="KW-0472">Membrane</keyword>
<dbReference type="Proteomes" id="UP000179797">
    <property type="component" value="Unassembled WGS sequence"/>
</dbReference>
<dbReference type="GO" id="GO:0005886">
    <property type="term" value="C:plasma membrane"/>
    <property type="evidence" value="ECO:0007669"/>
    <property type="project" value="UniProtKB-SubCell"/>
</dbReference>
<keyword evidence="3" id="KW-0547">Nucleotide-binding</keyword>
<reference evidence="10 11" key="1">
    <citation type="journal article" date="2012" name="Int. J. Syst. Evol. Microbiol.">
        <title>Flammeovirga pacifica sp. nov., isolated from deep-sea sediment.</title>
        <authorList>
            <person name="Xu H."/>
            <person name="Fu Y."/>
            <person name="Yang N."/>
            <person name="Ding Z."/>
            <person name="Lai Q."/>
            <person name="Zeng R."/>
        </authorList>
    </citation>
    <scope>NUCLEOTIDE SEQUENCE [LARGE SCALE GENOMIC DNA]</scope>
    <source>
        <strain evidence="11">DSM 24597 / LMG 26175 / WPAGA1</strain>
    </source>
</reference>
<dbReference type="InterPro" id="IPR003439">
    <property type="entry name" value="ABC_transporter-like_ATP-bd"/>
</dbReference>
<dbReference type="InterPro" id="IPR003593">
    <property type="entry name" value="AAA+_ATPase"/>
</dbReference>
<dbReference type="InterPro" id="IPR017871">
    <property type="entry name" value="ABC_transporter-like_CS"/>
</dbReference>
<name>A0A1S1Z142_FLAPC</name>
<dbReference type="RefSeq" id="WP_044224166.1">
    <property type="nucleotide sequence ID" value="NZ_JRYR02000001.1"/>
</dbReference>
<dbReference type="STRING" id="915059.NH26_11710"/>
<evidence type="ECO:0000256" key="2">
    <source>
        <dbReference type="ARBA" id="ARBA00022692"/>
    </source>
</evidence>
<dbReference type="CDD" id="cd03251">
    <property type="entry name" value="ABCC_MsbA"/>
    <property type="match status" value="1"/>
</dbReference>
<dbReference type="InterPro" id="IPR011527">
    <property type="entry name" value="ABC1_TM_dom"/>
</dbReference>
<dbReference type="OrthoDB" id="9769115at2"/>
<accession>A0A1S1Z142</accession>
<comment type="caution">
    <text evidence="10">The sequence shown here is derived from an EMBL/GenBank/DDBJ whole genome shotgun (WGS) entry which is preliminary data.</text>
</comment>
<dbReference type="FunFam" id="3.40.50.300:FF:000218">
    <property type="entry name" value="Multidrug ABC transporter ATP-binding protein"/>
    <property type="match status" value="1"/>
</dbReference>
<evidence type="ECO:0000256" key="3">
    <source>
        <dbReference type="ARBA" id="ARBA00022741"/>
    </source>
</evidence>
<evidence type="ECO:0000259" key="8">
    <source>
        <dbReference type="PROSITE" id="PS50893"/>
    </source>
</evidence>
<protein>
    <submittedName>
        <fullName evidence="10">Antibiotic ABC transporter ATP-binding protein</fullName>
    </submittedName>
</protein>
<gene>
    <name evidence="10" type="ORF">NH26_11710</name>
</gene>
<evidence type="ECO:0000256" key="6">
    <source>
        <dbReference type="ARBA" id="ARBA00023136"/>
    </source>
</evidence>
<evidence type="ECO:0000256" key="5">
    <source>
        <dbReference type="ARBA" id="ARBA00022989"/>
    </source>
</evidence>
<dbReference type="SUPFAM" id="SSF52540">
    <property type="entry name" value="P-loop containing nucleoside triphosphate hydrolases"/>
    <property type="match status" value="1"/>
</dbReference>
<evidence type="ECO:0000256" key="4">
    <source>
        <dbReference type="ARBA" id="ARBA00022840"/>
    </source>
</evidence>
<dbReference type="PROSITE" id="PS00211">
    <property type="entry name" value="ABC_TRANSPORTER_1"/>
    <property type="match status" value="1"/>
</dbReference>
<comment type="subcellular location">
    <subcellularLocation>
        <location evidence="1">Cell membrane</location>
        <topology evidence="1">Multi-pass membrane protein</topology>
    </subcellularLocation>
</comment>
<proteinExistence type="predicted"/>
<sequence length="612" mass="68441">MKVYQRLVKITGNFTGFFFPYIGVTLLMSVFSLLNFTMMIPLLDVLFNSDTSFQIPETRLTLDQFQFDITFIKDYMYQEFGILMIEHGKLSALMLICGFTIIASFATNIFRYIERRMAESYKRNAIANLRTSIFDKVLTLDIGYLTNNRKSDIIARSTTDVGESEAAFGSIVTFIKDPVMLIFFFGTLVYLSPTMTMFVFLILPLSGISIGLISKKLRSVSHNLQEITGNILGVLDETIVGMRVVKGFNADKYVSKSFEKSNQGYVKEFTKYASKRELASPLSEAMGVLFVGILLYLGGTIVLSEDPSLSAAEFMAYLVLFTQVLNPVKAISGNISSIQRGIAATERIFELLDADTKIKDKENAKSLDSFQEGITFEDVRFAYEDNDVLKGIDFNLKKGQMLALVGPSGGGKSTIADLIPRFYDPRQGSVKIDGHDIKDYTLNSLREHMGIVTQESILFNDTIYNNIAFGAKTTLEEVKKAAKIANAHEFIEKTDDGYETVIGDRGSKLSGGQRQRLSIARAILKNPEILILDEATSALDTESEKLVQDAIQHLMKGRTVLVIAHRLSTIQEADKILVIKEGEVVEQGTHVDLMSKENGIYKKLQEMQEYTQ</sequence>
<dbReference type="PANTHER" id="PTHR43394">
    <property type="entry name" value="ATP-DEPENDENT PERMEASE MDL1, MITOCHONDRIAL"/>
    <property type="match status" value="1"/>
</dbReference>
<dbReference type="GO" id="GO:0015421">
    <property type="term" value="F:ABC-type oligopeptide transporter activity"/>
    <property type="evidence" value="ECO:0007669"/>
    <property type="project" value="TreeGrafter"/>
</dbReference>
<dbReference type="CDD" id="cd18552">
    <property type="entry name" value="ABC_6TM_MsbA_like"/>
    <property type="match status" value="1"/>
</dbReference>
<feature type="domain" description="ABC transporter" evidence="8">
    <location>
        <begin position="374"/>
        <end position="606"/>
    </location>
</feature>
<feature type="transmembrane region" description="Helical" evidence="7">
    <location>
        <begin position="90"/>
        <end position="113"/>
    </location>
</feature>
<dbReference type="InterPro" id="IPR036640">
    <property type="entry name" value="ABC1_TM_sf"/>
</dbReference>
<dbReference type="GO" id="GO:0005524">
    <property type="term" value="F:ATP binding"/>
    <property type="evidence" value="ECO:0007669"/>
    <property type="project" value="UniProtKB-KW"/>
</dbReference>
<dbReference type="EMBL" id="JRYR02000001">
    <property type="protein sequence ID" value="OHX66962.1"/>
    <property type="molecule type" value="Genomic_DNA"/>
</dbReference>
<evidence type="ECO:0000313" key="10">
    <source>
        <dbReference type="EMBL" id="OHX66962.1"/>
    </source>
</evidence>
<dbReference type="PROSITE" id="PS50929">
    <property type="entry name" value="ABC_TM1F"/>
    <property type="match status" value="1"/>
</dbReference>
<evidence type="ECO:0000256" key="1">
    <source>
        <dbReference type="ARBA" id="ARBA00004651"/>
    </source>
</evidence>
<dbReference type="AlphaFoldDB" id="A0A1S1Z142"/>
<evidence type="ECO:0000313" key="11">
    <source>
        <dbReference type="Proteomes" id="UP000179797"/>
    </source>
</evidence>
<keyword evidence="5 7" id="KW-1133">Transmembrane helix</keyword>
<dbReference type="Gene3D" id="3.40.50.300">
    <property type="entry name" value="P-loop containing nucleotide triphosphate hydrolases"/>
    <property type="match status" value="1"/>
</dbReference>
<dbReference type="SUPFAM" id="SSF90123">
    <property type="entry name" value="ABC transporter transmembrane region"/>
    <property type="match status" value="1"/>
</dbReference>
<dbReference type="InterPro" id="IPR039421">
    <property type="entry name" value="Type_1_exporter"/>
</dbReference>
<dbReference type="PANTHER" id="PTHR43394:SF1">
    <property type="entry name" value="ATP-BINDING CASSETTE SUB-FAMILY B MEMBER 10, MITOCHONDRIAL"/>
    <property type="match status" value="1"/>
</dbReference>
<organism evidence="10 11">
    <name type="scientific">Flammeovirga pacifica</name>
    <dbReference type="NCBI Taxonomy" id="915059"/>
    <lineage>
        <taxon>Bacteria</taxon>
        <taxon>Pseudomonadati</taxon>
        <taxon>Bacteroidota</taxon>
        <taxon>Cytophagia</taxon>
        <taxon>Cytophagales</taxon>
        <taxon>Flammeovirgaceae</taxon>
        <taxon>Flammeovirga</taxon>
    </lineage>
</organism>
<dbReference type="PROSITE" id="PS50893">
    <property type="entry name" value="ABC_TRANSPORTER_2"/>
    <property type="match status" value="1"/>
</dbReference>
<feature type="domain" description="ABC transmembrane type-1" evidence="9">
    <location>
        <begin position="22"/>
        <end position="340"/>
    </location>
</feature>
<evidence type="ECO:0000259" key="9">
    <source>
        <dbReference type="PROSITE" id="PS50929"/>
    </source>
</evidence>
<keyword evidence="4 10" id="KW-0067">ATP-binding</keyword>